<proteinExistence type="predicted"/>
<dbReference type="EMBL" id="JAWZYT010000084">
    <property type="protein sequence ID" value="KAK4328349.1"/>
    <property type="molecule type" value="Genomic_DNA"/>
</dbReference>
<evidence type="ECO:0000313" key="1">
    <source>
        <dbReference type="EMBL" id="KAK4328349.1"/>
    </source>
</evidence>
<dbReference type="AlphaFoldDB" id="A0AAE1QL63"/>
<name>A0AAE1QL63_9EUCA</name>
<dbReference type="Proteomes" id="UP001292094">
    <property type="component" value="Unassembled WGS sequence"/>
</dbReference>
<organism evidence="1 2">
    <name type="scientific">Petrolisthes manimaculis</name>
    <dbReference type="NCBI Taxonomy" id="1843537"/>
    <lineage>
        <taxon>Eukaryota</taxon>
        <taxon>Metazoa</taxon>
        <taxon>Ecdysozoa</taxon>
        <taxon>Arthropoda</taxon>
        <taxon>Crustacea</taxon>
        <taxon>Multicrustacea</taxon>
        <taxon>Malacostraca</taxon>
        <taxon>Eumalacostraca</taxon>
        <taxon>Eucarida</taxon>
        <taxon>Decapoda</taxon>
        <taxon>Pleocyemata</taxon>
        <taxon>Anomura</taxon>
        <taxon>Galatheoidea</taxon>
        <taxon>Porcellanidae</taxon>
        <taxon>Petrolisthes</taxon>
    </lineage>
</organism>
<comment type="caution">
    <text evidence="1">The sequence shown here is derived from an EMBL/GenBank/DDBJ whole genome shotgun (WGS) entry which is preliminary data.</text>
</comment>
<evidence type="ECO:0000313" key="2">
    <source>
        <dbReference type="Proteomes" id="UP001292094"/>
    </source>
</evidence>
<accession>A0AAE1QL63</accession>
<gene>
    <name evidence="1" type="ORF">Pmani_001246</name>
</gene>
<reference evidence="1" key="1">
    <citation type="submission" date="2023-11" db="EMBL/GenBank/DDBJ databases">
        <title>Genome assemblies of two species of porcelain crab, Petrolisthes cinctipes and Petrolisthes manimaculis (Anomura: Porcellanidae).</title>
        <authorList>
            <person name="Angst P."/>
        </authorList>
    </citation>
    <scope>NUCLEOTIDE SEQUENCE</scope>
    <source>
        <strain evidence="1">PB745_02</strain>
        <tissue evidence="1">Gill</tissue>
    </source>
</reference>
<protein>
    <submittedName>
        <fullName evidence="1">Uncharacterized protein</fullName>
    </submittedName>
</protein>
<sequence length="69" mass="7441">MQAVDCNFSHSLTLTLSTCSTSLQNPDVCAALQPVDCNFSHSLTHLNTEYLFYIPPKPGRVISNAASGL</sequence>
<keyword evidence="2" id="KW-1185">Reference proteome</keyword>